<dbReference type="InterPro" id="IPR039728">
    <property type="entry name" value="GLG1"/>
</dbReference>
<dbReference type="Proteomes" id="UP001497623">
    <property type="component" value="Unassembled WGS sequence"/>
</dbReference>
<sequence length="147" mass="16445">MGVRVVQVIVVGGLLALVGANSDDTAHTSKSQENIINTRTPLIKLVDEPHCKEDIQRVCKNDVRNNFAVLECLQNEKRTDKGIISEDCNHMLWTYKLNLTQSGRIEDLAKNVCDGDLSNNNKIQCKDTRAGHTISCMTEHLDLIKEN</sequence>
<dbReference type="EMBL" id="CAXKWB010060929">
    <property type="protein sequence ID" value="CAL4183663.1"/>
    <property type="molecule type" value="Genomic_DNA"/>
</dbReference>
<name>A0AAV2SC16_MEGNR</name>
<feature type="non-terminal residue" evidence="2">
    <location>
        <position position="147"/>
    </location>
</feature>
<comment type="caution">
    <text evidence="2">The sequence shown here is derived from an EMBL/GenBank/DDBJ whole genome shotgun (WGS) entry which is preliminary data.</text>
</comment>
<feature type="chain" id="PRO_5043932065" evidence="1">
    <location>
        <begin position="21"/>
        <end position="147"/>
    </location>
</feature>
<keyword evidence="1" id="KW-0732">Signal</keyword>
<dbReference type="PANTHER" id="PTHR11884:SF1">
    <property type="entry name" value="GOLGI APPARATUS PROTEIN 1"/>
    <property type="match status" value="1"/>
</dbReference>
<evidence type="ECO:0000313" key="3">
    <source>
        <dbReference type="Proteomes" id="UP001497623"/>
    </source>
</evidence>
<keyword evidence="3" id="KW-1185">Reference proteome</keyword>
<evidence type="ECO:0000313" key="2">
    <source>
        <dbReference type="EMBL" id="CAL4183663.1"/>
    </source>
</evidence>
<proteinExistence type="predicted"/>
<dbReference type="AlphaFoldDB" id="A0AAV2SC16"/>
<dbReference type="GO" id="GO:0017134">
    <property type="term" value="F:fibroblast growth factor binding"/>
    <property type="evidence" value="ECO:0007669"/>
    <property type="project" value="TreeGrafter"/>
</dbReference>
<dbReference type="PANTHER" id="PTHR11884">
    <property type="entry name" value="SELECTIN LIGAND RELATED"/>
    <property type="match status" value="1"/>
</dbReference>
<protein>
    <submittedName>
        <fullName evidence="2">Uncharacterized protein</fullName>
    </submittedName>
</protein>
<dbReference type="Pfam" id="PF00839">
    <property type="entry name" value="Cys_rich_FGFR"/>
    <property type="match status" value="1"/>
</dbReference>
<feature type="signal peptide" evidence="1">
    <location>
        <begin position="1"/>
        <end position="20"/>
    </location>
</feature>
<gene>
    <name evidence="2" type="ORF">MNOR_LOCUS35721</name>
</gene>
<evidence type="ECO:0000256" key="1">
    <source>
        <dbReference type="SAM" id="SignalP"/>
    </source>
</evidence>
<dbReference type="InterPro" id="IPR001893">
    <property type="entry name" value="Cys-rich_GLG1_repeat"/>
</dbReference>
<reference evidence="2 3" key="1">
    <citation type="submission" date="2024-05" db="EMBL/GenBank/DDBJ databases">
        <authorList>
            <person name="Wallberg A."/>
        </authorList>
    </citation>
    <scope>NUCLEOTIDE SEQUENCE [LARGE SCALE GENOMIC DNA]</scope>
</reference>
<organism evidence="2 3">
    <name type="scientific">Meganyctiphanes norvegica</name>
    <name type="common">Northern krill</name>
    <name type="synonym">Thysanopoda norvegica</name>
    <dbReference type="NCBI Taxonomy" id="48144"/>
    <lineage>
        <taxon>Eukaryota</taxon>
        <taxon>Metazoa</taxon>
        <taxon>Ecdysozoa</taxon>
        <taxon>Arthropoda</taxon>
        <taxon>Crustacea</taxon>
        <taxon>Multicrustacea</taxon>
        <taxon>Malacostraca</taxon>
        <taxon>Eumalacostraca</taxon>
        <taxon>Eucarida</taxon>
        <taxon>Euphausiacea</taxon>
        <taxon>Euphausiidae</taxon>
        <taxon>Meganyctiphanes</taxon>
    </lineage>
</organism>
<accession>A0AAV2SC16</accession>
<dbReference type="GO" id="GO:0000139">
    <property type="term" value="C:Golgi membrane"/>
    <property type="evidence" value="ECO:0007669"/>
    <property type="project" value="TreeGrafter"/>
</dbReference>